<evidence type="ECO:0000256" key="1">
    <source>
        <dbReference type="SAM" id="Phobius"/>
    </source>
</evidence>
<dbReference type="AlphaFoldDB" id="A0A0C2WXX7"/>
<evidence type="ECO:0000313" key="3">
    <source>
        <dbReference type="Proteomes" id="UP000054549"/>
    </source>
</evidence>
<feature type="transmembrane region" description="Helical" evidence="1">
    <location>
        <begin position="40"/>
        <end position="61"/>
    </location>
</feature>
<proteinExistence type="predicted"/>
<accession>A0A0C2WXX7</accession>
<dbReference type="HOGENOM" id="CLU_1447297_0_0_1"/>
<dbReference type="InParanoid" id="A0A0C2WXX7"/>
<dbReference type="Proteomes" id="UP000054549">
    <property type="component" value="Unassembled WGS sequence"/>
</dbReference>
<keyword evidence="1" id="KW-0812">Transmembrane</keyword>
<name>A0A0C2WXX7_AMAMK</name>
<feature type="transmembrane region" description="Helical" evidence="1">
    <location>
        <begin position="82"/>
        <end position="100"/>
    </location>
</feature>
<organism evidence="2 3">
    <name type="scientific">Amanita muscaria (strain Koide BX008)</name>
    <dbReference type="NCBI Taxonomy" id="946122"/>
    <lineage>
        <taxon>Eukaryota</taxon>
        <taxon>Fungi</taxon>
        <taxon>Dikarya</taxon>
        <taxon>Basidiomycota</taxon>
        <taxon>Agaricomycotina</taxon>
        <taxon>Agaricomycetes</taxon>
        <taxon>Agaricomycetidae</taxon>
        <taxon>Agaricales</taxon>
        <taxon>Pluteineae</taxon>
        <taxon>Amanitaceae</taxon>
        <taxon>Amanita</taxon>
    </lineage>
</organism>
<keyword evidence="1" id="KW-0472">Membrane</keyword>
<sequence>MPHYLTKMIPRRWPSYVITLACAVCQTCVALNAPAYDALNLSTFGILAIFTSLWIGILLCYGRSETEFEHTLTRCYTHITSFALIAVLWFGLGVLFAIHAEIECHRHTSDCMSLWVSTVLAFLTFLSSCICVAIVMCPVAVAGGGYNTHVEDARKRARNITLDRQESETGDPHIELPNAHNMALVSRPPPTHIF</sequence>
<keyword evidence="1" id="KW-1133">Transmembrane helix</keyword>
<dbReference type="EMBL" id="KN818235">
    <property type="protein sequence ID" value="KIL66662.1"/>
    <property type="molecule type" value="Genomic_DNA"/>
</dbReference>
<gene>
    <name evidence="2" type="ORF">M378DRAFT_160680</name>
</gene>
<evidence type="ECO:0000313" key="2">
    <source>
        <dbReference type="EMBL" id="KIL66662.1"/>
    </source>
</evidence>
<keyword evidence="3" id="KW-1185">Reference proteome</keyword>
<reference evidence="2 3" key="1">
    <citation type="submission" date="2014-04" db="EMBL/GenBank/DDBJ databases">
        <title>Evolutionary Origins and Diversification of the Mycorrhizal Mutualists.</title>
        <authorList>
            <consortium name="DOE Joint Genome Institute"/>
            <consortium name="Mycorrhizal Genomics Consortium"/>
            <person name="Kohler A."/>
            <person name="Kuo A."/>
            <person name="Nagy L.G."/>
            <person name="Floudas D."/>
            <person name="Copeland A."/>
            <person name="Barry K.W."/>
            <person name="Cichocki N."/>
            <person name="Veneault-Fourrey C."/>
            <person name="LaButti K."/>
            <person name="Lindquist E.A."/>
            <person name="Lipzen A."/>
            <person name="Lundell T."/>
            <person name="Morin E."/>
            <person name="Murat C."/>
            <person name="Riley R."/>
            <person name="Ohm R."/>
            <person name="Sun H."/>
            <person name="Tunlid A."/>
            <person name="Henrissat B."/>
            <person name="Grigoriev I.V."/>
            <person name="Hibbett D.S."/>
            <person name="Martin F."/>
        </authorList>
    </citation>
    <scope>NUCLEOTIDE SEQUENCE [LARGE SCALE GENOMIC DNA]</scope>
    <source>
        <strain evidence="2 3">Koide BX008</strain>
    </source>
</reference>
<protein>
    <recommendedName>
        <fullName evidence="4">MARVEL domain-containing protein</fullName>
    </recommendedName>
</protein>
<evidence type="ECO:0008006" key="4">
    <source>
        <dbReference type="Google" id="ProtNLM"/>
    </source>
</evidence>
<feature type="transmembrane region" description="Helical" evidence="1">
    <location>
        <begin position="120"/>
        <end position="146"/>
    </location>
</feature>